<name>A0A7W9BNN9_9RHOB</name>
<dbReference type="Proteomes" id="UP000535415">
    <property type="component" value="Unassembled WGS sequence"/>
</dbReference>
<dbReference type="AlphaFoldDB" id="A0A7W9BNN9"/>
<protein>
    <submittedName>
        <fullName evidence="2">Uncharacterized protein</fullName>
    </submittedName>
</protein>
<keyword evidence="1" id="KW-0812">Transmembrane</keyword>
<sequence>MTHRHQIWGFLRQHLGVLAVLVIACVAGLWFTFGILSEFLYFHDPINQDEALKPWMTPRYVVMSYDLPRGLVADVLGLTSETQRGMTMAEISELNDLSLDELTKIVRDAASAFRMDHPR</sequence>
<dbReference type="PROSITE" id="PS51257">
    <property type="entry name" value="PROKAR_LIPOPROTEIN"/>
    <property type="match status" value="1"/>
</dbReference>
<gene>
    <name evidence="2" type="ORF">FHS72_003504</name>
</gene>
<dbReference type="EMBL" id="JACIJM010000015">
    <property type="protein sequence ID" value="MBB5723859.1"/>
    <property type="molecule type" value="Genomic_DNA"/>
</dbReference>
<feature type="transmembrane region" description="Helical" evidence="1">
    <location>
        <begin position="15"/>
        <end position="36"/>
    </location>
</feature>
<keyword evidence="3" id="KW-1185">Reference proteome</keyword>
<organism evidence="2 3">
    <name type="scientific">Yoonia ponticola</name>
    <dbReference type="NCBI Taxonomy" id="1524255"/>
    <lineage>
        <taxon>Bacteria</taxon>
        <taxon>Pseudomonadati</taxon>
        <taxon>Pseudomonadota</taxon>
        <taxon>Alphaproteobacteria</taxon>
        <taxon>Rhodobacterales</taxon>
        <taxon>Paracoccaceae</taxon>
        <taxon>Yoonia</taxon>
    </lineage>
</organism>
<comment type="caution">
    <text evidence="2">The sequence shown here is derived from an EMBL/GenBank/DDBJ whole genome shotgun (WGS) entry which is preliminary data.</text>
</comment>
<evidence type="ECO:0000313" key="3">
    <source>
        <dbReference type="Proteomes" id="UP000535415"/>
    </source>
</evidence>
<evidence type="ECO:0000313" key="2">
    <source>
        <dbReference type="EMBL" id="MBB5723859.1"/>
    </source>
</evidence>
<reference evidence="2 3" key="1">
    <citation type="submission" date="2020-08" db="EMBL/GenBank/DDBJ databases">
        <title>Genomic Encyclopedia of Type Strains, Phase IV (KMG-IV): sequencing the most valuable type-strain genomes for metagenomic binning, comparative biology and taxonomic classification.</title>
        <authorList>
            <person name="Goeker M."/>
        </authorList>
    </citation>
    <scope>NUCLEOTIDE SEQUENCE [LARGE SCALE GENOMIC DNA]</scope>
    <source>
        <strain evidence="2 3">DSM 101064</strain>
    </source>
</reference>
<keyword evidence="1" id="KW-0472">Membrane</keyword>
<dbReference type="RefSeq" id="WP_183530973.1">
    <property type="nucleotide sequence ID" value="NZ_JACIJM010000015.1"/>
</dbReference>
<evidence type="ECO:0000256" key="1">
    <source>
        <dbReference type="SAM" id="Phobius"/>
    </source>
</evidence>
<accession>A0A7W9BNN9</accession>
<proteinExistence type="predicted"/>
<keyword evidence="1" id="KW-1133">Transmembrane helix</keyword>